<gene>
    <name evidence="7" type="ORF">B0H63DRAFT_489331</name>
</gene>
<dbReference type="GO" id="GO:0005634">
    <property type="term" value="C:nucleus"/>
    <property type="evidence" value="ECO:0007669"/>
    <property type="project" value="UniProtKB-SubCell"/>
</dbReference>
<evidence type="ECO:0000313" key="8">
    <source>
        <dbReference type="Proteomes" id="UP001285441"/>
    </source>
</evidence>
<dbReference type="InterPro" id="IPR016068">
    <property type="entry name" value="Translin_N"/>
</dbReference>
<keyword evidence="5" id="KW-0539">Nucleus</keyword>
<feature type="region of interest" description="Disordered" evidence="6">
    <location>
        <begin position="1"/>
        <end position="30"/>
    </location>
</feature>
<evidence type="ECO:0000256" key="1">
    <source>
        <dbReference type="ARBA" id="ARBA00004123"/>
    </source>
</evidence>
<dbReference type="Gene3D" id="1.20.58.200">
    <property type="entry name" value="Translin, domain 2"/>
    <property type="match status" value="1"/>
</dbReference>
<dbReference type="Gene3D" id="1.20.58.190">
    <property type="entry name" value="Translin, domain 1"/>
    <property type="match status" value="1"/>
</dbReference>
<evidence type="ECO:0000256" key="3">
    <source>
        <dbReference type="ARBA" id="ARBA00005902"/>
    </source>
</evidence>
<organism evidence="7 8">
    <name type="scientific">Podospora didyma</name>
    <dbReference type="NCBI Taxonomy" id="330526"/>
    <lineage>
        <taxon>Eukaryota</taxon>
        <taxon>Fungi</taxon>
        <taxon>Dikarya</taxon>
        <taxon>Ascomycota</taxon>
        <taxon>Pezizomycotina</taxon>
        <taxon>Sordariomycetes</taxon>
        <taxon>Sordariomycetidae</taxon>
        <taxon>Sordariales</taxon>
        <taxon>Podosporaceae</taxon>
        <taxon>Podospora</taxon>
    </lineage>
</organism>
<dbReference type="InterPro" id="IPR036081">
    <property type="entry name" value="Translin_sf"/>
</dbReference>
<comment type="caution">
    <text evidence="7">The sequence shown here is derived from an EMBL/GenBank/DDBJ whole genome shotgun (WGS) entry which is preliminary data.</text>
</comment>
<keyword evidence="8" id="KW-1185">Reference proteome</keyword>
<comment type="similarity">
    <text evidence="3">Belongs to the translin family.</text>
</comment>
<dbReference type="SUPFAM" id="SSF74784">
    <property type="entry name" value="Translin"/>
    <property type="match status" value="1"/>
</dbReference>
<dbReference type="Proteomes" id="UP001285441">
    <property type="component" value="Unassembled WGS sequence"/>
</dbReference>
<sequence>MSGFKRDHQGNAKRHNGPRPSGSAKPAAPVVRNSYTPMFEQLRDELEAHHDRRDRLGKASRDVTALSKKIIFSLQRVRKIDESLPQDIQKEIDSRLTEISKLLATMAPEVQGINRYRYTRSLVCLEELVEALTFAHYLKTQTLISHDDLTSIIEDLARKGVAAPEDAVMADANAVTQTPDEQPRQPVQAEAPTIDITEEDYLYGVFDLTGEMMRFATTTSALTSKMASGETGDDEPRTIVQDMHDLGSFFEMLPQRGGNKMTWEKKLEVTRQSVQKVEKLGYDCVVRGSERPKGWIPDLSSVDQLGSPE</sequence>
<feature type="compositionally biased region" description="Basic and acidic residues" evidence="6">
    <location>
        <begin position="1"/>
        <end position="10"/>
    </location>
</feature>
<accession>A0AAE0JZX1</accession>
<comment type="subcellular location">
    <subcellularLocation>
        <location evidence="2">Cytoplasm</location>
    </subcellularLocation>
    <subcellularLocation>
        <location evidence="1">Nucleus</location>
    </subcellularLocation>
</comment>
<reference evidence="7" key="1">
    <citation type="journal article" date="2023" name="Mol. Phylogenet. Evol.">
        <title>Genome-scale phylogeny and comparative genomics of the fungal order Sordariales.</title>
        <authorList>
            <person name="Hensen N."/>
            <person name="Bonometti L."/>
            <person name="Westerberg I."/>
            <person name="Brannstrom I.O."/>
            <person name="Guillou S."/>
            <person name="Cros-Aarteil S."/>
            <person name="Calhoun S."/>
            <person name="Haridas S."/>
            <person name="Kuo A."/>
            <person name="Mondo S."/>
            <person name="Pangilinan J."/>
            <person name="Riley R."/>
            <person name="LaButti K."/>
            <person name="Andreopoulos B."/>
            <person name="Lipzen A."/>
            <person name="Chen C."/>
            <person name="Yan M."/>
            <person name="Daum C."/>
            <person name="Ng V."/>
            <person name="Clum A."/>
            <person name="Steindorff A."/>
            <person name="Ohm R.A."/>
            <person name="Martin F."/>
            <person name="Silar P."/>
            <person name="Natvig D.O."/>
            <person name="Lalanne C."/>
            <person name="Gautier V."/>
            <person name="Ament-Velasquez S.L."/>
            <person name="Kruys A."/>
            <person name="Hutchinson M.I."/>
            <person name="Powell A.J."/>
            <person name="Barry K."/>
            <person name="Miller A.N."/>
            <person name="Grigoriev I.V."/>
            <person name="Debuchy R."/>
            <person name="Gladieux P."/>
            <person name="Hiltunen Thoren M."/>
            <person name="Johannesson H."/>
        </authorList>
    </citation>
    <scope>NUCLEOTIDE SEQUENCE</scope>
    <source>
        <strain evidence="7">CBS 232.78</strain>
    </source>
</reference>
<dbReference type="InterPro" id="IPR002848">
    <property type="entry name" value="Translin_fam"/>
</dbReference>
<dbReference type="AlphaFoldDB" id="A0AAE0JZX1"/>
<evidence type="ECO:0000313" key="7">
    <source>
        <dbReference type="EMBL" id="KAK3367503.1"/>
    </source>
</evidence>
<keyword evidence="4" id="KW-0963">Cytoplasm</keyword>
<evidence type="ECO:0000256" key="5">
    <source>
        <dbReference type="ARBA" id="ARBA00023242"/>
    </source>
</evidence>
<evidence type="ECO:0000256" key="4">
    <source>
        <dbReference type="ARBA" id="ARBA00022490"/>
    </source>
</evidence>
<protein>
    <submittedName>
        <fullName evidence="7">Translin family-domain-containing protein</fullName>
    </submittedName>
</protein>
<proteinExistence type="inferred from homology"/>
<evidence type="ECO:0000256" key="6">
    <source>
        <dbReference type="SAM" id="MobiDB-lite"/>
    </source>
</evidence>
<dbReference type="EMBL" id="JAULSW010000011">
    <property type="protein sequence ID" value="KAK3367503.1"/>
    <property type="molecule type" value="Genomic_DNA"/>
</dbReference>
<evidence type="ECO:0000256" key="2">
    <source>
        <dbReference type="ARBA" id="ARBA00004496"/>
    </source>
</evidence>
<dbReference type="InterPro" id="IPR016069">
    <property type="entry name" value="Translin_C"/>
</dbReference>
<dbReference type="GO" id="GO:0043565">
    <property type="term" value="F:sequence-specific DNA binding"/>
    <property type="evidence" value="ECO:0007669"/>
    <property type="project" value="InterPro"/>
</dbReference>
<dbReference type="CDD" id="cd14820">
    <property type="entry name" value="TRAX"/>
    <property type="match status" value="1"/>
</dbReference>
<name>A0AAE0JZX1_9PEZI</name>
<dbReference type="Pfam" id="PF01997">
    <property type="entry name" value="Translin"/>
    <property type="match status" value="1"/>
</dbReference>
<reference evidence="7" key="2">
    <citation type="submission" date="2023-06" db="EMBL/GenBank/DDBJ databases">
        <authorList>
            <consortium name="Lawrence Berkeley National Laboratory"/>
            <person name="Haridas S."/>
            <person name="Hensen N."/>
            <person name="Bonometti L."/>
            <person name="Westerberg I."/>
            <person name="Brannstrom I.O."/>
            <person name="Guillou S."/>
            <person name="Cros-Aarteil S."/>
            <person name="Calhoun S."/>
            <person name="Kuo A."/>
            <person name="Mondo S."/>
            <person name="Pangilinan J."/>
            <person name="Riley R."/>
            <person name="LaButti K."/>
            <person name="Andreopoulos B."/>
            <person name="Lipzen A."/>
            <person name="Chen C."/>
            <person name="Yanf M."/>
            <person name="Daum C."/>
            <person name="Ng V."/>
            <person name="Clum A."/>
            <person name="Steindorff A."/>
            <person name="Ohm R."/>
            <person name="Martin F."/>
            <person name="Silar P."/>
            <person name="Natvig D."/>
            <person name="Lalanne C."/>
            <person name="Gautier V."/>
            <person name="Ament-velasquez S.L."/>
            <person name="Kruys A."/>
            <person name="Hutchinson M.I."/>
            <person name="Powell A.J."/>
            <person name="Barry K."/>
            <person name="Miller A.N."/>
            <person name="Grigoriev I.V."/>
            <person name="Debuchy R."/>
            <person name="Gladieux P."/>
            <person name="Thoren M.H."/>
            <person name="Johannesson H."/>
        </authorList>
    </citation>
    <scope>NUCLEOTIDE SEQUENCE</scope>
    <source>
        <strain evidence="7">CBS 232.78</strain>
    </source>
</reference>
<dbReference type="PANTHER" id="PTHR10741">
    <property type="entry name" value="TRANSLIN AND TRANSLIN ASSOCIATED PROTEIN X"/>
    <property type="match status" value="1"/>
</dbReference>
<dbReference type="GO" id="GO:0005737">
    <property type="term" value="C:cytoplasm"/>
    <property type="evidence" value="ECO:0007669"/>
    <property type="project" value="UniProtKB-SubCell"/>
</dbReference>